<dbReference type="AlphaFoldDB" id="A0AAV4P2J1"/>
<feature type="transmembrane region" description="Helical" evidence="6">
    <location>
        <begin position="281"/>
        <end position="299"/>
    </location>
</feature>
<evidence type="ECO:0000313" key="8">
    <source>
        <dbReference type="Proteomes" id="UP001054837"/>
    </source>
</evidence>
<evidence type="ECO:0000256" key="6">
    <source>
        <dbReference type="SAM" id="Phobius"/>
    </source>
</evidence>
<evidence type="ECO:0000256" key="2">
    <source>
        <dbReference type="ARBA" id="ARBA00009700"/>
    </source>
</evidence>
<feature type="transmembrane region" description="Helical" evidence="6">
    <location>
        <begin position="151"/>
        <end position="171"/>
    </location>
</feature>
<dbReference type="GO" id="GO:0016020">
    <property type="term" value="C:membrane"/>
    <property type="evidence" value="ECO:0007669"/>
    <property type="project" value="UniProtKB-SubCell"/>
</dbReference>
<dbReference type="EMBL" id="BPLQ01002307">
    <property type="protein sequence ID" value="GIX91228.1"/>
    <property type="molecule type" value="Genomic_DNA"/>
</dbReference>
<comment type="subcellular location">
    <subcellularLocation>
        <location evidence="1">Membrane</location>
        <topology evidence="1">Multi-pass membrane protein</topology>
    </subcellularLocation>
</comment>
<keyword evidence="3 6" id="KW-0812">Transmembrane</keyword>
<dbReference type="Pfam" id="PF07851">
    <property type="entry name" value="TMEM120A-B"/>
    <property type="match status" value="1"/>
</dbReference>
<evidence type="ECO:0000256" key="4">
    <source>
        <dbReference type="ARBA" id="ARBA00022989"/>
    </source>
</evidence>
<sequence>MSNFNDQVLKLNVCQQKYKMSSENPLALKDEWEALDTEFKDLEVHQKQFSKTVDELSKCQNLCTKSVIHQWYRLNQISEALSKCTPSTKEEKVLIESLTREIDLRKVQLEDIQSVLPRNNGMYLQIILGSVNVTIMNKEDSMKYKEEYERFKLTVTVIILILSAQSILFSYRVLDALLHFLLVWYYCTLTIRESILVVNGSRIKGWWRINHFITTIQAGVIIVWPDGLMYDLFRRQFTLYTCYTSILQFLQFKYQQGCLYRLRALGERHKMDITIEGFHSWMWRGLSFLLPFLYFGYVFQLYNAYTLYNLSNDEKCVEWQVCCSAIIFFVLAVGNTFTTSCVLHQKLTEKINSMTFSSETEMNSNKSK</sequence>
<evidence type="ECO:0000256" key="1">
    <source>
        <dbReference type="ARBA" id="ARBA00004141"/>
    </source>
</evidence>
<keyword evidence="8" id="KW-1185">Reference proteome</keyword>
<accession>A0AAV4P2J1</accession>
<proteinExistence type="inferred from homology"/>
<dbReference type="Proteomes" id="UP001054837">
    <property type="component" value="Unassembled WGS sequence"/>
</dbReference>
<comment type="similarity">
    <text evidence="2">Belongs to the TMEM120 family.</text>
</comment>
<evidence type="ECO:0000256" key="5">
    <source>
        <dbReference type="ARBA" id="ARBA00023136"/>
    </source>
</evidence>
<name>A0AAV4P2J1_9ARAC</name>
<dbReference type="PANTHER" id="PTHR21433:SF0">
    <property type="entry name" value="TRANSMEMBRANE PROTEIN 120 HOMOLOG"/>
    <property type="match status" value="1"/>
</dbReference>
<evidence type="ECO:0000313" key="7">
    <source>
        <dbReference type="EMBL" id="GIX91228.1"/>
    </source>
</evidence>
<dbReference type="InterPro" id="IPR012926">
    <property type="entry name" value="TMEM120A/B"/>
</dbReference>
<evidence type="ECO:0000256" key="3">
    <source>
        <dbReference type="ARBA" id="ARBA00022692"/>
    </source>
</evidence>
<gene>
    <name evidence="7" type="primary">CG32795</name>
    <name evidence="7" type="ORF">CDAR_179551</name>
</gene>
<comment type="caution">
    <text evidence="7">The sequence shown here is derived from an EMBL/GenBank/DDBJ whole genome shotgun (WGS) entry which is preliminary data.</text>
</comment>
<organism evidence="7 8">
    <name type="scientific">Caerostris darwini</name>
    <dbReference type="NCBI Taxonomy" id="1538125"/>
    <lineage>
        <taxon>Eukaryota</taxon>
        <taxon>Metazoa</taxon>
        <taxon>Ecdysozoa</taxon>
        <taxon>Arthropoda</taxon>
        <taxon>Chelicerata</taxon>
        <taxon>Arachnida</taxon>
        <taxon>Araneae</taxon>
        <taxon>Araneomorphae</taxon>
        <taxon>Entelegynae</taxon>
        <taxon>Araneoidea</taxon>
        <taxon>Araneidae</taxon>
        <taxon>Caerostris</taxon>
    </lineage>
</organism>
<feature type="transmembrane region" description="Helical" evidence="6">
    <location>
        <begin position="319"/>
        <end position="343"/>
    </location>
</feature>
<feature type="transmembrane region" description="Helical" evidence="6">
    <location>
        <begin position="177"/>
        <end position="198"/>
    </location>
</feature>
<keyword evidence="4 6" id="KW-1133">Transmembrane helix</keyword>
<dbReference type="PANTHER" id="PTHR21433">
    <property type="entry name" value="TRANSMEMBRANE PROTEIN INDUCED BY TUMOR NECROSIS FACTOR ALPHA"/>
    <property type="match status" value="1"/>
</dbReference>
<reference evidence="7 8" key="1">
    <citation type="submission" date="2021-06" db="EMBL/GenBank/DDBJ databases">
        <title>Caerostris darwini draft genome.</title>
        <authorList>
            <person name="Kono N."/>
            <person name="Arakawa K."/>
        </authorList>
    </citation>
    <scope>NUCLEOTIDE SEQUENCE [LARGE SCALE GENOMIC DNA]</scope>
</reference>
<keyword evidence="5 6" id="KW-0472">Membrane</keyword>
<protein>
    <submittedName>
        <fullName evidence="7">Transmembrane protein 120 homolog</fullName>
    </submittedName>
</protein>